<evidence type="ECO:0000313" key="2">
    <source>
        <dbReference type="EMBL" id="MFC4529464.1"/>
    </source>
</evidence>
<gene>
    <name evidence="2" type="ORF">ACFO60_01715</name>
</gene>
<dbReference type="NCBIfam" id="TIGR03083">
    <property type="entry name" value="maleylpyruvate isomerase family mycothiol-dependent enzyme"/>
    <property type="match status" value="1"/>
</dbReference>
<reference evidence="3" key="1">
    <citation type="journal article" date="2019" name="Int. J. Syst. Evol. Microbiol.">
        <title>The Global Catalogue of Microorganisms (GCM) 10K type strain sequencing project: providing services to taxonomists for standard genome sequencing and annotation.</title>
        <authorList>
            <consortium name="The Broad Institute Genomics Platform"/>
            <consortium name="The Broad Institute Genome Sequencing Center for Infectious Disease"/>
            <person name="Wu L."/>
            <person name="Ma J."/>
        </authorList>
    </citation>
    <scope>NUCLEOTIDE SEQUENCE [LARGE SCALE GENOMIC DNA]</scope>
    <source>
        <strain evidence="3">CGMCC 4.7132</strain>
    </source>
</reference>
<keyword evidence="3" id="KW-1185">Reference proteome</keyword>
<dbReference type="InterPro" id="IPR034660">
    <property type="entry name" value="DinB/YfiT-like"/>
</dbReference>
<organism evidence="2 3">
    <name type="scientific">Sphaerisporangium dianthi</name>
    <dbReference type="NCBI Taxonomy" id="1436120"/>
    <lineage>
        <taxon>Bacteria</taxon>
        <taxon>Bacillati</taxon>
        <taxon>Actinomycetota</taxon>
        <taxon>Actinomycetes</taxon>
        <taxon>Streptosporangiales</taxon>
        <taxon>Streptosporangiaceae</taxon>
        <taxon>Sphaerisporangium</taxon>
    </lineage>
</organism>
<dbReference type="EMBL" id="JBHSFP010000001">
    <property type="protein sequence ID" value="MFC4529464.1"/>
    <property type="molecule type" value="Genomic_DNA"/>
</dbReference>
<dbReference type="Pfam" id="PF11716">
    <property type="entry name" value="MDMPI_N"/>
    <property type="match status" value="1"/>
</dbReference>
<dbReference type="InterPro" id="IPR017517">
    <property type="entry name" value="Maleyloyr_isom"/>
</dbReference>
<dbReference type="Gene3D" id="1.20.120.450">
    <property type="entry name" value="dinb family like domain"/>
    <property type="match status" value="1"/>
</dbReference>
<evidence type="ECO:0000313" key="3">
    <source>
        <dbReference type="Proteomes" id="UP001596004"/>
    </source>
</evidence>
<evidence type="ECO:0000259" key="1">
    <source>
        <dbReference type="Pfam" id="PF11716"/>
    </source>
</evidence>
<dbReference type="SUPFAM" id="SSF109854">
    <property type="entry name" value="DinB/YfiT-like putative metalloenzymes"/>
    <property type="match status" value="1"/>
</dbReference>
<comment type="caution">
    <text evidence="2">The sequence shown here is derived from an EMBL/GenBank/DDBJ whole genome shotgun (WGS) entry which is preliminary data.</text>
</comment>
<keyword evidence="2" id="KW-0413">Isomerase</keyword>
<protein>
    <submittedName>
        <fullName evidence="2">Maleylpyruvate isomerase family mycothiol-dependent enzyme</fullName>
    </submittedName>
</protein>
<accession>A0ABV9C8Q4</accession>
<proteinExistence type="predicted"/>
<dbReference type="InterPro" id="IPR024344">
    <property type="entry name" value="MDMPI_metal-binding"/>
</dbReference>
<dbReference type="GO" id="GO:0016853">
    <property type="term" value="F:isomerase activity"/>
    <property type="evidence" value="ECO:0007669"/>
    <property type="project" value="UniProtKB-KW"/>
</dbReference>
<dbReference type="Proteomes" id="UP001596004">
    <property type="component" value="Unassembled WGS sequence"/>
</dbReference>
<name>A0ABV9C8Q4_9ACTN</name>
<dbReference type="RefSeq" id="WP_380835983.1">
    <property type="nucleotide sequence ID" value="NZ_JBHSFP010000001.1"/>
</dbReference>
<sequence length="216" mass="23571">MTEDGLQDAVVAEVVAERAEQADLLATLRPEQWDAPTLCDGWRVREVVAHTTLPYRTSLGRTVVELVKARGDFNRMADRCARRDAARLPPARLLASLRDNIAHPWTPPGGGVHGALSHDVIHGLDITVGLGLDRRVPPERVAMVLAGMRPKNIAFFGTDLTGVALRATDLDWSHGTGAPVWGLAQDLLLVICGRRLPASRLTGEPASRFSLESRRR</sequence>
<feature type="domain" description="Mycothiol-dependent maleylpyruvate isomerase metal-binding" evidence="1">
    <location>
        <begin position="16"/>
        <end position="102"/>
    </location>
</feature>